<sequence length="77" mass="8888">MWLDLMLHGFGLKSTARSSWIARELLHTADSMAWGLSAPKQGRSDWREAKRWTERINSRQEPAQKRLFSACDLLESA</sequence>
<evidence type="ECO:0000313" key="1">
    <source>
        <dbReference type="EMBL" id="TCG06903.1"/>
    </source>
</evidence>
<evidence type="ECO:0000313" key="2">
    <source>
        <dbReference type="Proteomes" id="UP000294200"/>
    </source>
</evidence>
<dbReference type="Proteomes" id="UP000294200">
    <property type="component" value="Unassembled WGS sequence"/>
</dbReference>
<accession>A0A4R0X9E2</accession>
<dbReference type="EMBL" id="MWML01000087">
    <property type="protein sequence ID" value="TCG06903.1"/>
    <property type="molecule type" value="Genomic_DNA"/>
</dbReference>
<name>A0A4R0X9E2_9BURK</name>
<organism evidence="1 2">
    <name type="scientific">Paraburkholderia steynii</name>
    <dbReference type="NCBI Taxonomy" id="1245441"/>
    <lineage>
        <taxon>Bacteria</taxon>
        <taxon>Pseudomonadati</taxon>
        <taxon>Pseudomonadota</taxon>
        <taxon>Betaproteobacteria</taxon>
        <taxon>Burkholderiales</taxon>
        <taxon>Burkholderiaceae</taxon>
        <taxon>Paraburkholderia</taxon>
    </lineage>
</organism>
<comment type="caution">
    <text evidence="1">The sequence shown here is derived from an EMBL/GenBank/DDBJ whole genome shotgun (WGS) entry which is preliminary data.</text>
</comment>
<proteinExistence type="predicted"/>
<dbReference type="AlphaFoldDB" id="A0A4R0X9E2"/>
<keyword evidence="2" id="KW-1185">Reference proteome</keyword>
<gene>
    <name evidence="1" type="ORF">BZM27_23285</name>
</gene>
<protein>
    <submittedName>
        <fullName evidence="1">Uncharacterized protein</fullName>
    </submittedName>
</protein>
<reference evidence="1 2" key="1">
    <citation type="submission" date="2017-02" db="EMBL/GenBank/DDBJ databases">
        <title>Paraburkholderia sophoroidis sp. nov. and Paraburkholderia steynii sp. nov. rhizobial symbionts of the fynbos legume Hypocalyptus sophoroides.</title>
        <authorList>
            <person name="Steenkamp E.T."/>
            <person name="Beukes C.W."/>
            <person name="Van Zyl E."/>
            <person name="Avontuur J."/>
            <person name="Chan W.Y."/>
            <person name="Hassen A."/>
            <person name="Palmer M."/>
            <person name="Mthombeni L."/>
            <person name="Phalane F."/>
            <person name="Sereme K."/>
            <person name="Venter S.N."/>
        </authorList>
    </citation>
    <scope>NUCLEOTIDE SEQUENCE [LARGE SCALE GENOMIC DNA]</scope>
    <source>
        <strain evidence="1 2">HC1.1ba</strain>
    </source>
</reference>